<organism evidence="1 2">
    <name type="scientific">Dankookia rubra</name>
    <dbReference type="NCBI Taxonomy" id="1442381"/>
    <lineage>
        <taxon>Bacteria</taxon>
        <taxon>Pseudomonadati</taxon>
        <taxon>Pseudomonadota</taxon>
        <taxon>Alphaproteobacteria</taxon>
        <taxon>Acetobacterales</taxon>
        <taxon>Roseomonadaceae</taxon>
        <taxon>Dankookia</taxon>
    </lineage>
</organism>
<dbReference type="AlphaFoldDB" id="A0A4V3AAM4"/>
<comment type="caution">
    <text evidence="1">The sequence shown here is derived from an EMBL/GenBank/DDBJ whole genome shotgun (WGS) entry which is preliminary data.</text>
</comment>
<accession>A0A4V3AAM4</accession>
<dbReference type="Proteomes" id="UP000295096">
    <property type="component" value="Unassembled WGS sequence"/>
</dbReference>
<protein>
    <recommendedName>
        <fullName evidence="3">DUF4164 family protein</fullName>
    </recommendedName>
</protein>
<sequence length="95" mass="10316">MTETTASLLAFPAREDDRLRLALRNLVAALEAQRIAVAALRGELSDLASSMQGLDTSLATYRAELDTTAATLHTAGDEARRLERTAEDWLSATRV</sequence>
<name>A0A4V3AAM4_9PROT</name>
<evidence type="ECO:0000313" key="2">
    <source>
        <dbReference type="Proteomes" id="UP000295096"/>
    </source>
</evidence>
<reference evidence="1 2" key="1">
    <citation type="journal article" date="2016" name="J. Microbiol.">
        <title>Dankookia rubra gen. nov., sp. nov., an alphaproteobacterium isolated from sediment of a shallow stream.</title>
        <authorList>
            <person name="Kim W.H."/>
            <person name="Kim D.H."/>
            <person name="Kang K."/>
            <person name="Ahn T.Y."/>
        </authorList>
    </citation>
    <scope>NUCLEOTIDE SEQUENCE [LARGE SCALE GENOMIC DNA]</scope>
    <source>
        <strain evidence="1 2">JCM30602</strain>
    </source>
</reference>
<gene>
    <name evidence="1" type="ORF">E2C06_03825</name>
</gene>
<proteinExistence type="predicted"/>
<dbReference type="OrthoDB" id="9926392at2"/>
<keyword evidence="2" id="KW-1185">Reference proteome</keyword>
<evidence type="ECO:0008006" key="3">
    <source>
        <dbReference type="Google" id="ProtNLM"/>
    </source>
</evidence>
<dbReference type="EMBL" id="SMSJ01000003">
    <property type="protein sequence ID" value="TDH63965.1"/>
    <property type="molecule type" value="Genomic_DNA"/>
</dbReference>
<dbReference type="RefSeq" id="WP_133287245.1">
    <property type="nucleotide sequence ID" value="NZ_SMSJ01000003.1"/>
</dbReference>
<evidence type="ECO:0000313" key="1">
    <source>
        <dbReference type="EMBL" id="TDH63965.1"/>
    </source>
</evidence>